<dbReference type="Proteomes" id="UP000310158">
    <property type="component" value="Unassembled WGS sequence"/>
</dbReference>
<evidence type="ECO:0000256" key="1">
    <source>
        <dbReference type="SAM" id="MobiDB-lite"/>
    </source>
</evidence>
<comment type="caution">
    <text evidence="2">The sequence shown here is derived from an EMBL/GenBank/DDBJ whole genome shotgun (WGS) entry which is preliminary data.</text>
</comment>
<dbReference type="AlphaFoldDB" id="A0A4S4L0U0"/>
<proteinExistence type="predicted"/>
<evidence type="ECO:0000313" key="2">
    <source>
        <dbReference type="EMBL" id="THH04879.1"/>
    </source>
</evidence>
<dbReference type="EMBL" id="SGPL01001087">
    <property type="protein sequence ID" value="THH04879.1"/>
    <property type="molecule type" value="Genomic_DNA"/>
</dbReference>
<protein>
    <submittedName>
        <fullName evidence="2">Uncharacterized protein</fullName>
    </submittedName>
</protein>
<organism evidence="2 3">
    <name type="scientific">Bondarzewia mesenterica</name>
    <dbReference type="NCBI Taxonomy" id="1095465"/>
    <lineage>
        <taxon>Eukaryota</taxon>
        <taxon>Fungi</taxon>
        <taxon>Dikarya</taxon>
        <taxon>Basidiomycota</taxon>
        <taxon>Agaricomycotina</taxon>
        <taxon>Agaricomycetes</taxon>
        <taxon>Russulales</taxon>
        <taxon>Bondarzewiaceae</taxon>
        <taxon>Bondarzewia</taxon>
    </lineage>
</organism>
<sequence>MVFVGWPSRLNMASSVPRLIGWAGLHDMTQEEKPEPRGAVARSQAWIGRSASVGKEGLQCDGEWMMTRSRGKAVMEPVGTSWRVMSEEGGAGEHEKVRWDKKERKIHAVKEGRA</sequence>
<keyword evidence="3" id="KW-1185">Reference proteome</keyword>
<reference evidence="2 3" key="1">
    <citation type="submission" date="2019-02" db="EMBL/GenBank/DDBJ databases">
        <title>Genome sequencing of the rare red list fungi Bondarzewia mesenterica.</title>
        <authorList>
            <person name="Buettner E."/>
            <person name="Kellner H."/>
        </authorList>
    </citation>
    <scope>NUCLEOTIDE SEQUENCE [LARGE SCALE GENOMIC DNA]</scope>
    <source>
        <strain evidence="2 3">DSM 108281</strain>
    </source>
</reference>
<gene>
    <name evidence="2" type="ORF">EW146_g10053</name>
</gene>
<name>A0A4S4L0U0_9AGAM</name>
<feature type="compositionally biased region" description="Basic and acidic residues" evidence="1">
    <location>
        <begin position="91"/>
        <end position="114"/>
    </location>
</feature>
<accession>A0A4S4L0U0</accession>
<evidence type="ECO:0000313" key="3">
    <source>
        <dbReference type="Proteomes" id="UP000310158"/>
    </source>
</evidence>
<feature type="region of interest" description="Disordered" evidence="1">
    <location>
        <begin position="85"/>
        <end position="114"/>
    </location>
</feature>